<dbReference type="Proteomes" id="UP001153069">
    <property type="component" value="Unassembled WGS sequence"/>
</dbReference>
<sequence length="233" mass="25050">MNTCICPQGLEPGVEPAVTVEEFIEEFIGQINDAKIDGAVISVEDILTIIELSSWDGRTTTLDDFTLPPVVPTTQEPTVAVSMTPGQTPQPSPEQSLNPGSEAPPGIASSNPGSTPAPHTCASEVVLLEENWEQALSSSNGESVTKLVAVPMSSSLEPVIVTSVEVRFILYVIEEWMAGDRFYVEIMGSTTYFEDLQQTNSSGSLNVLGGTGITWEMEPVSLGHYLKCYYSSE</sequence>
<evidence type="ECO:0000313" key="2">
    <source>
        <dbReference type="EMBL" id="CAB9519762.1"/>
    </source>
</evidence>
<keyword evidence="3" id="KW-1185">Reference proteome</keyword>
<dbReference type="AlphaFoldDB" id="A0A9N8HP13"/>
<accession>A0A9N8HP13</accession>
<dbReference type="EMBL" id="CAICTM010001042">
    <property type="protein sequence ID" value="CAB9519762.1"/>
    <property type="molecule type" value="Genomic_DNA"/>
</dbReference>
<gene>
    <name evidence="2" type="ORF">SEMRO_1044_G234890.1</name>
</gene>
<feature type="compositionally biased region" description="Polar residues" evidence="1">
    <location>
        <begin position="84"/>
        <end position="99"/>
    </location>
</feature>
<name>A0A9N8HP13_9STRA</name>
<evidence type="ECO:0000313" key="3">
    <source>
        <dbReference type="Proteomes" id="UP001153069"/>
    </source>
</evidence>
<organism evidence="2 3">
    <name type="scientific">Seminavis robusta</name>
    <dbReference type="NCBI Taxonomy" id="568900"/>
    <lineage>
        <taxon>Eukaryota</taxon>
        <taxon>Sar</taxon>
        <taxon>Stramenopiles</taxon>
        <taxon>Ochrophyta</taxon>
        <taxon>Bacillariophyta</taxon>
        <taxon>Bacillariophyceae</taxon>
        <taxon>Bacillariophycidae</taxon>
        <taxon>Naviculales</taxon>
        <taxon>Naviculaceae</taxon>
        <taxon>Seminavis</taxon>
    </lineage>
</organism>
<evidence type="ECO:0000256" key="1">
    <source>
        <dbReference type="SAM" id="MobiDB-lite"/>
    </source>
</evidence>
<comment type="caution">
    <text evidence="2">The sequence shown here is derived from an EMBL/GenBank/DDBJ whole genome shotgun (WGS) entry which is preliminary data.</text>
</comment>
<proteinExistence type="predicted"/>
<feature type="region of interest" description="Disordered" evidence="1">
    <location>
        <begin position="80"/>
        <end position="119"/>
    </location>
</feature>
<reference evidence="2" key="1">
    <citation type="submission" date="2020-06" db="EMBL/GenBank/DDBJ databases">
        <authorList>
            <consortium name="Plant Systems Biology data submission"/>
        </authorList>
    </citation>
    <scope>NUCLEOTIDE SEQUENCE</scope>
    <source>
        <strain evidence="2">D6</strain>
    </source>
</reference>
<protein>
    <submittedName>
        <fullName evidence="2">Uncharacterized protein</fullName>
    </submittedName>
</protein>